<dbReference type="GO" id="GO:0016491">
    <property type="term" value="F:oxidoreductase activity"/>
    <property type="evidence" value="ECO:0007669"/>
    <property type="project" value="InterPro"/>
</dbReference>
<feature type="compositionally biased region" description="Acidic residues" evidence="3">
    <location>
        <begin position="707"/>
        <end position="718"/>
    </location>
</feature>
<dbReference type="InterPro" id="IPR056611">
    <property type="entry name" value="ENOX1/2_dom"/>
</dbReference>
<feature type="region of interest" description="Disordered" evidence="3">
    <location>
        <begin position="1"/>
        <end position="66"/>
    </location>
</feature>
<keyword evidence="2" id="KW-0175">Coiled coil</keyword>
<evidence type="ECO:0000256" key="2">
    <source>
        <dbReference type="SAM" id="Coils"/>
    </source>
</evidence>
<dbReference type="PANTHER" id="PTHR16001">
    <property type="entry name" value="ECTO-NOX DISULFIDE-THIOL EXCHANGER"/>
    <property type="match status" value="1"/>
</dbReference>
<sequence length="718" mass="81217">MAAPPPMAPFNMNQVQFRPPMDNMGNVPIANVGMGPGTNPAHNNEPLQFNTSKGKPPQTSSSPPVEDVDLRLQKKGKKGNGQLGNMLPVQGGDMMGTVGPMDPNQLNLGMMGQGMLGDWNQAAWGMGMLSSPTSGGPGGNMGQGGMDPNMMTEGMNQFGMIDPQFGGFMGGMIPPPPPPDLQREIIELKSCTLFPPMPGMPPPTTRERPPGCRTVFVGGMPESMTEDIIQEVFERCGGIVSIRMSKRNFCHIRFDDQTVVDRAIALSGYRIRLGQSSDPMNMGRLHVDYAQARDDQYEWECIQRRMQREERHRRRVEEMRMRPPSPPPVTHFSDHECQILADKLKADDTFSPATQQLITWLERGDCNKRTANNFYSMIQSVNSHVRRLMNERQQYDEEFQNAQRVHKGRLTGLLLQFDQIEKVFGASTKQRAWDHFSKAQRKNIEMWKKQAEEIRTTQQEEMMSDRKEEDMELSDNEDDSGGMIMKRRKVDSAGTFFSYFPQALKEENDSLKCQVEAYKNELEVVKSEAQYSLSERDKQIQQLQMALQGMQQQLIAARTEMQVKKDEEEKKEEEEAKAEPPKPSALMQWLKSANKDKAAFAGVPDPDKSPKKEKDSKVKKPASLDQQQALLVGVLSSFLHVHPFGASVEYMWSYLQRLELTVTPAELEELLISLPRCFCQELFGIGATLEKRWKFTGFEKPPPKVVEEEEKETPNEAE</sequence>
<dbReference type="PROSITE" id="PS50102">
    <property type="entry name" value="RRM"/>
    <property type="match status" value="1"/>
</dbReference>
<feature type="compositionally biased region" description="Acidic residues" evidence="3">
    <location>
        <begin position="470"/>
        <end position="480"/>
    </location>
</feature>
<dbReference type="OrthoDB" id="10039782at2759"/>
<dbReference type="RefSeq" id="XP_019616388.1">
    <property type="nucleotide sequence ID" value="XM_019760829.1"/>
</dbReference>
<feature type="region of interest" description="Disordered" evidence="3">
    <location>
        <begin position="457"/>
        <end position="482"/>
    </location>
</feature>
<dbReference type="Proteomes" id="UP000515135">
    <property type="component" value="Unplaced"/>
</dbReference>
<dbReference type="Pfam" id="PF23267">
    <property type="entry name" value="ENOX1"/>
    <property type="match status" value="1"/>
</dbReference>
<dbReference type="PANTHER" id="PTHR16001:SF4">
    <property type="entry name" value="ECTO-NOX DISULFIDE-THIOL EXCHANGER 1-LIKE PROTEIN"/>
    <property type="match status" value="1"/>
</dbReference>
<feature type="region of interest" description="Disordered" evidence="3">
    <location>
        <begin position="599"/>
        <end position="622"/>
    </location>
</feature>
<dbReference type="InterPro" id="IPR035979">
    <property type="entry name" value="RBD_domain_sf"/>
</dbReference>
<feature type="compositionally biased region" description="Polar residues" evidence="3">
    <location>
        <begin position="40"/>
        <end position="63"/>
    </location>
</feature>
<dbReference type="GO" id="GO:0007624">
    <property type="term" value="P:ultradian rhythm"/>
    <property type="evidence" value="ECO:0007669"/>
    <property type="project" value="InterPro"/>
</dbReference>
<reference evidence="6" key="1">
    <citation type="submission" date="2025-08" db="UniProtKB">
        <authorList>
            <consortium name="RefSeq"/>
        </authorList>
    </citation>
    <scope>IDENTIFICATION</scope>
    <source>
        <tissue evidence="6">Gonad</tissue>
    </source>
</reference>
<evidence type="ECO:0000313" key="6">
    <source>
        <dbReference type="RefSeq" id="XP_019616388.1"/>
    </source>
</evidence>
<dbReference type="Gene3D" id="3.30.70.330">
    <property type="match status" value="1"/>
</dbReference>
<accession>A0A6P4XWE0</accession>
<dbReference type="AlphaFoldDB" id="A0A6P4XWE0"/>
<evidence type="ECO:0000256" key="3">
    <source>
        <dbReference type="SAM" id="MobiDB-lite"/>
    </source>
</evidence>
<feature type="compositionally biased region" description="Basic and acidic residues" evidence="3">
    <location>
        <begin position="561"/>
        <end position="580"/>
    </location>
</feature>
<keyword evidence="5" id="KW-1185">Reference proteome</keyword>
<organism evidence="5 6">
    <name type="scientific">Branchiostoma belcheri</name>
    <name type="common">Amphioxus</name>
    <dbReference type="NCBI Taxonomy" id="7741"/>
    <lineage>
        <taxon>Eukaryota</taxon>
        <taxon>Metazoa</taxon>
        <taxon>Chordata</taxon>
        <taxon>Cephalochordata</taxon>
        <taxon>Leptocardii</taxon>
        <taxon>Amphioxiformes</taxon>
        <taxon>Branchiostomatidae</taxon>
        <taxon>Branchiostoma</taxon>
    </lineage>
</organism>
<dbReference type="GO" id="GO:0003723">
    <property type="term" value="F:RNA binding"/>
    <property type="evidence" value="ECO:0007669"/>
    <property type="project" value="UniProtKB-UniRule"/>
</dbReference>
<dbReference type="InterPro" id="IPR038876">
    <property type="entry name" value="ENOX"/>
</dbReference>
<feature type="region of interest" description="Disordered" evidence="3">
    <location>
        <begin position="560"/>
        <end position="584"/>
    </location>
</feature>
<feature type="compositionally biased region" description="Basic and acidic residues" evidence="3">
    <location>
        <begin position="605"/>
        <end position="618"/>
    </location>
</feature>
<dbReference type="InterPro" id="IPR034140">
    <property type="entry name" value="ENOX_RRM"/>
</dbReference>
<dbReference type="GeneID" id="109463934"/>
<gene>
    <name evidence="6" type="primary">LOC109463934</name>
</gene>
<dbReference type="CDD" id="cd12228">
    <property type="entry name" value="RRM_ENOX"/>
    <property type="match status" value="1"/>
</dbReference>
<evidence type="ECO:0000259" key="4">
    <source>
        <dbReference type="PROSITE" id="PS50102"/>
    </source>
</evidence>
<dbReference type="InterPro" id="IPR012677">
    <property type="entry name" value="Nucleotide-bd_a/b_plait_sf"/>
</dbReference>
<proteinExistence type="predicted"/>
<feature type="coiled-coil region" evidence="2">
    <location>
        <begin position="378"/>
        <end position="405"/>
    </location>
</feature>
<name>A0A6P4XWE0_BRABE</name>
<keyword evidence="1" id="KW-0694">RNA-binding</keyword>
<dbReference type="SUPFAM" id="SSF54928">
    <property type="entry name" value="RNA-binding domain, RBD"/>
    <property type="match status" value="1"/>
</dbReference>
<evidence type="ECO:0000256" key="1">
    <source>
        <dbReference type="PROSITE-ProRule" id="PRU00176"/>
    </source>
</evidence>
<feature type="domain" description="RRM" evidence="4">
    <location>
        <begin position="213"/>
        <end position="292"/>
    </location>
</feature>
<protein>
    <submittedName>
        <fullName evidence="6">Ecto-NOX disulfide-thiol exchanger 2-like isoform X1</fullName>
    </submittedName>
</protein>
<dbReference type="Pfam" id="PF00076">
    <property type="entry name" value="RRM_1"/>
    <property type="match status" value="1"/>
</dbReference>
<feature type="region of interest" description="Disordered" evidence="3">
    <location>
        <begin position="698"/>
        <end position="718"/>
    </location>
</feature>
<dbReference type="GO" id="GO:0009897">
    <property type="term" value="C:external side of plasma membrane"/>
    <property type="evidence" value="ECO:0007669"/>
    <property type="project" value="InterPro"/>
</dbReference>
<dbReference type="KEGG" id="bbel:109463934"/>
<dbReference type="InterPro" id="IPR000504">
    <property type="entry name" value="RRM_dom"/>
</dbReference>
<dbReference type="SMART" id="SM00360">
    <property type="entry name" value="RRM"/>
    <property type="match status" value="1"/>
</dbReference>
<evidence type="ECO:0000313" key="5">
    <source>
        <dbReference type="Proteomes" id="UP000515135"/>
    </source>
</evidence>